<dbReference type="GO" id="GO:0006078">
    <property type="term" value="P:(1-&gt;6)-beta-D-glucan biosynthetic process"/>
    <property type="evidence" value="ECO:0007669"/>
    <property type="project" value="TreeGrafter"/>
</dbReference>
<protein>
    <recommendedName>
        <fullName evidence="3">Protein BIG1</fullName>
    </recommendedName>
</protein>
<gene>
    <name evidence="12" type="ORF">A9F13_02g03641</name>
</gene>
<name>A0AA91Q380_CLALS</name>
<dbReference type="GO" id="GO:0005789">
    <property type="term" value="C:endoplasmic reticulum membrane"/>
    <property type="evidence" value="ECO:0007669"/>
    <property type="project" value="UniProtKB-SubCell"/>
</dbReference>
<evidence type="ECO:0000256" key="5">
    <source>
        <dbReference type="ARBA" id="ARBA00022729"/>
    </source>
</evidence>
<comment type="subcellular location">
    <subcellularLocation>
        <location evidence="1">Endoplasmic reticulum membrane</location>
        <topology evidence="1">Single-pass type I membrane protein</topology>
    </subcellularLocation>
</comment>
<keyword evidence="4 10" id="KW-0812">Transmembrane</keyword>
<comment type="caution">
    <text evidence="12">The sequence shown here is derived from an EMBL/GenBank/DDBJ whole genome shotgun (WGS) entry which is preliminary data.</text>
</comment>
<proteinExistence type="inferred from homology"/>
<evidence type="ECO:0000313" key="12">
    <source>
        <dbReference type="EMBL" id="OVF10536.1"/>
    </source>
</evidence>
<evidence type="ECO:0000256" key="6">
    <source>
        <dbReference type="ARBA" id="ARBA00022824"/>
    </source>
</evidence>
<organism evidence="12 13">
    <name type="scientific">Clavispora lusitaniae</name>
    <name type="common">Candida lusitaniae</name>
    <dbReference type="NCBI Taxonomy" id="36911"/>
    <lineage>
        <taxon>Eukaryota</taxon>
        <taxon>Fungi</taxon>
        <taxon>Dikarya</taxon>
        <taxon>Ascomycota</taxon>
        <taxon>Saccharomycotina</taxon>
        <taxon>Pichiomycetes</taxon>
        <taxon>Metschnikowiaceae</taxon>
        <taxon>Clavispora</taxon>
    </lineage>
</organism>
<dbReference type="PANTHER" id="PTHR28285:SF1">
    <property type="entry name" value="PROTEIN BIG1"/>
    <property type="match status" value="1"/>
</dbReference>
<dbReference type="EMBL" id="LYUB02000002">
    <property type="protein sequence ID" value="OVF10536.1"/>
    <property type="molecule type" value="Genomic_DNA"/>
</dbReference>
<feature type="chain" id="PRO_5041656276" description="Protein BIG1" evidence="11">
    <location>
        <begin position="17"/>
        <end position="307"/>
    </location>
</feature>
<evidence type="ECO:0000256" key="4">
    <source>
        <dbReference type="ARBA" id="ARBA00022692"/>
    </source>
</evidence>
<evidence type="ECO:0000256" key="11">
    <source>
        <dbReference type="SAM" id="SignalP"/>
    </source>
</evidence>
<dbReference type="PANTHER" id="PTHR28285">
    <property type="entry name" value="PROTEIN BIG1"/>
    <property type="match status" value="1"/>
</dbReference>
<dbReference type="InterPro" id="IPR037654">
    <property type="entry name" value="Big1"/>
</dbReference>
<evidence type="ECO:0000256" key="7">
    <source>
        <dbReference type="ARBA" id="ARBA00022989"/>
    </source>
</evidence>
<evidence type="ECO:0000313" key="13">
    <source>
        <dbReference type="Proteomes" id="UP000195602"/>
    </source>
</evidence>
<dbReference type="GO" id="GO:0071555">
    <property type="term" value="P:cell wall organization"/>
    <property type="evidence" value="ECO:0007669"/>
    <property type="project" value="UniProtKB-KW"/>
</dbReference>
<feature type="transmembrane region" description="Helical" evidence="10">
    <location>
        <begin position="274"/>
        <end position="298"/>
    </location>
</feature>
<sequence length="307" mass="35510">MKILLLLAAFAALVNASSAPALVMSHKLVRGLTSEIEKPFTKTQDPQNVNNMIKKLVTECSSDIYLLVNIPGLSNSDMLDTKEQDWPHLIKYIHMASSVVGLPWVEGPLDLQYLEKYIVKTCKAEAVNVFYSEDEVAQYIDTRKRVVRVDMNPLPQNKEQRAEAIKQSDDLIRKILRKAPSPHYTIIISSSEMSPVHPIPQIMLDESPEMFEIFYSLLHSPSREQEVERNNYMYSEVEPFWNERGDPMKIYLDRRKRDEVHFFNYELWKKNEKLVSTIALMVISLFVVKALSFGSWLASKFKKTHQD</sequence>
<evidence type="ECO:0000256" key="8">
    <source>
        <dbReference type="ARBA" id="ARBA00023136"/>
    </source>
</evidence>
<evidence type="ECO:0000256" key="1">
    <source>
        <dbReference type="ARBA" id="ARBA00004115"/>
    </source>
</evidence>
<keyword evidence="6" id="KW-0256">Endoplasmic reticulum</keyword>
<dbReference type="GO" id="GO:0009272">
    <property type="term" value="P:fungal-type cell wall biogenesis"/>
    <property type="evidence" value="ECO:0007669"/>
    <property type="project" value="TreeGrafter"/>
</dbReference>
<accession>A0AA91Q380</accession>
<evidence type="ECO:0000256" key="2">
    <source>
        <dbReference type="ARBA" id="ARBA00008203"/>
    </source>
</evidence>
<evidence type="ECO:0000256" key="10">
    <source>
        <dbReference type="SAM" id="Phobius"/>
    </source>
</evidence>
<keyword evidence="5 11" id="KW-0732">Signal</keyword>
<feature type="signal peptide" evidence="11">
    <location>
        <begin position="1"/>
        <end position="16"/>
    </location>
</feature>
<dbReference type="KEGG" id="clus:A9F13_02g03641"/>
<dbReference type="Proteomes" id="UP000195602">
    <property type="component" value="Unassembled WGS sequence"/>
</dbReference>
<keyword evidence="9" id="KW-0961">Cell wall biogenesis/degradation</keyword>
<evidence type="ECO:0000256" key="9">
    <source>
        <dbReference type="ARBA" id="ARBA00023316"/>
    </source>
</evidence>
<reference evidence="12 13" key="1">
    <citation type="submission" date="2017-04" db="EMBL/GenBank/DDBJ databases">
        <title>Draft genome of the yeast Clavispora lusitaniae type strain CBS 6936.</title>
        <authorList>
            <person name="Durrens P."/>
            <person name="Klopp C."/>
            <person name="Biteau N."/>
            <person name="Fitton-Ouhabi V."/>
            <person name="Dementhon K."/>
            <person name="Accoceberry I."/>
            <person name="Sherman D.J."/>
            <person name="Noel T."/>
        </authorList>
    </citation>
    <scope>NUCLEOTIDE SEQUENCE [LARGE SCALE GENOMIC DNA]</scope>
    <source>
        <strain evidence="12 13">CBS 6936</strain>
    </source>
</reference>
<keyword evidence="7 10" id="KW-1133">Transmembrane helix</keyword>
<evidence type="ECO:0000256" key="3">
    <source>
        <dbReference type="ARBA" id="ARBA00022089"/>
    </source>
</evidence>
<comment type="similarity">
    <text evidence="2">Belongs to the BIG1 family.</text>
</comment>
<keyword evidence="8 10" id="KW-0472">Membrane</keyword>
<dbReference type="AlphaFoldDB" id="A0AA91Q380"/>